<gene>
    <name evidence="1" type="ORF">Lwal_0412</name>
</gene>
<sequence>MQSKSDQVSKKTQLQNNRLFRLVQDYFDPLSKDTGRLNRVNKEFNGFFNNYYQTARLMKSIASGNQQLMTNMISNHPELLTQKVSMLVGNMSLKKVSPFEFILWTMDVRYMGAAILNAIHASPDGDAIRNTLLLQYSDRLSRPGISYRKNNTPYTEQYFDYAAYANALQSYIDNYDARTEEECMAAWLRIGIMQRDLPTYIRQHYCDSEVPFTPEASFQSPEFNRNLRVLNLENNEFEEWTDELEDLGTTFAISYHTMGETPCAAKLSYCPTAEMVQRDLDAFKKLIKTRLNDENLLIQLLKTPGCKLVSDSNPKCI</sequence>
<evidence type="ECO:0000313" key="2">
    <source>
        <dbReference type="Proteomes" id="UP000054729"/>
    </source>
</evidence>
<dbReference type="RefSeq" id="WP_058479261.1">
    <property type="nucleotide sequence ID" value="NZ_CAAAIQ010000003.1"/>
</dbReference>
<dbReference type="EMBL" id="LNZB01000006">
    <property type="protein sequence ID" value="KTD82934.1"/>
    <property type="molecule type" value="Genomic_DNA"/>
</dbReference>
<dbReference type="PATRIC" id="fig|66969.6.peg.443"/>
<dbReference type="AlphaFoldDB" id="A0A0W1ANL7"/>
<name>A0A0W1ANL7_9GAMM</name>
<organism evidence="1 2">
    <name type="scientific">Legionella waltersii</name>
    <dbReference type="NCBI Taxonomy" id="66969"/>
    <lineage>
        <taxon>Bacteria</taxon>
        <taxon>Pseudomonadati</taxon>
        <taxon>Pseudomonadota</taxon>
        <taxon>Gammaproteobacteria</taxon>
        <taxon>Legionellales</taxon>
        <taxon>Legionellaceae</taxon>
        <taxon>Legionella</taxon>
    </lineage>
</organism>
<reference evidence="1 2" key="1">
    <citation type="submission" date="2015-11" db="EMBL/GenBank/DDBJ databases">
        <title>Genomic analysis of 38 Legionella species identifies large and diverse effector repertoires.</title>
        <authorList>
            <person name="Burstein D."/>
            <person name="Amaro F."/>
            <person name="Zusman T."/>
            <person name="Lifshitz Z."/>
            <person name="Cohen O."/>
            <person name="Gilbert J.A."/>
            <person name="Pupko T."/>
            <person name="Shuman H.A."/>
            <person name="Segal G."/>
        </authorList>
    </citation>
    <scope>NUCLEOTIDE SEQUENCE [LARGE SCALE GENOMIC DNA]</scope>
    <source>
        <strain evidence="1 2">ATCC 51914</strain>
    </source>
</reference>
<protein>
    <recommendedName>
        <fullName evidence="3">SidC N-terminal domain-containing protein</fullName>
    </recommendedName>
</protein>
<dbReference type="OrthoDB" id="5654048at2"/>
<dbReference type="Proteomes" id="UP000054729">
    <property type="component" value="Unassembled WGS sequence"/>
</dbReference>
<evidence type="ECO:0008006" key="3">
    <source>
        <dbReference type="Google" id="ProtNLM"/>
    </source>
</evidence>
<evidence type="ECO:0000313" key="1">
    <source>
        <dbReference type="EMBL" id="KTD82934.1"/>
    </source>
</evidence>
<comment type="caution">
    <text evidence="1">The sequence shown here is derived from an EMBL/GenBank/DDBJ whole genome shotgun (WGS) entry which is preliminary data.</text>
</comment>
<proteinExistence type="predicted"/>
<keyword evidence="2" id="KW-1185">Reference proteome</keyword>
<accession>A0A0W1ANL7</accession>